<evidence type="ECO:0000313" key="11">
    <source>
        <dbReference type="RefSeq" id="XP_014481553.1"/>
    </source>
</evidence>
<feature type="region of interest" description="Disordered" evidence="7">
    <location>
        <begin position="384"/>
        <end position="443"/>
    </location>
</feature>
<sequence length="443" mass="51057">MQFLRSSIYLAILLCIFFVNVYCDEDDTFDDATQSTDELHKINNFFYKLGDNSDSFAIQENTNNQYLKAVQSCKCEELDERNTQEAVFYKRMVAILLSNLDMQRVDDKLIGTLSMEASSSQYEYLQNFVEGQGSIKEVDKILVNVIKPPDYTASHVVTEMFFYFNELLELLIQCASIMKEHWNITIISAILISSFMVLRKQRWSRGLVIFLLFDVIFVTSFFITWWQLIQEAEIELMAAQTQFAEMPISCQPHKMGTWDKITTWFSSTNECEKYYKALMTNPKLQVTPAFALTHFLTKTIFHPLSYFGVVMSEFINNVTSKMNFMQSFFTSIIICVTFCICVILLPLFLLGGSFNFGFGPFFRFGIKGQERSAKQERIERIYENNTSPKKHLKGPEKMKQITLEPDPAAGDAGVNTHHSDEELDEKQEEVTEGDKKKEGVGDC</sequence>
<feature type="signal peptide" evidence="9">
    <location>
        <begin position="1"/>
        <end position="23"/>
    </location>
</feature>
<evidence type="ECO:0000313" key="10">
    <source>
        <dbReference type="Proteomes" id="UP000515204"/>
    </source>
</evidence>
<keyword evidence="9" id="KW-0732">Signal</keyword>
<evidence type="ECO:0000256" key="2">
    <source>
        <dbReference type="ARBA" id="ARBA00005944"/>
    </source>
</evidence>
<dbReference type="Pfam" id="PF05934">
    <property type="entry name" value="MCLC"/>
    <property type="match status" value="1"/>
</dbReference>
<feature type="transmembrane region" description="Helical" evidence="8">
    <location>
        <begin position="328"/>
        <end position="350"/>
    </location>
</feature>
<feature type="compositionally biased region" description="Basic and acidic residues" evidence="7">
    <location>
        <begin position="428"/>
        <end position="443"/>
    </location>
</feature>
<dbReference type="InterPro" id="IPR009231">
    <property type="entry name" value="Chloride_chnl_CLIC-like"/>
</dbReference>
<evidence type="ECO:0000256" key="1">
    <source>
        <dbReference type="ARBA" id="ARBA00004141"/>
    </source>
</evidence>
<organism evidence="10 11">
    <name type="scientific">Dinoponera quadriceps</name>
    <name type="common">South American ant</name>
    <dbReference type="NCBI Taxonomy" id="609295"/>
    <lineage>
        <taxon>Eukaryota</taxon>
        <taxon>Metazoa</taxon>
        <taxon>Ecdysozoa</taxon>
        <taxon>Arthropoda</taxon>
        <taxon>Hexapoda</taxon>
        <taxon>Insecta</taxon>
        <taxon>Pterygota</taxon>
        <taxon>Neoptera</taxon>
        <taxon>Endopterygota</taxon>
        <taxon>Hymenoptera</taxon>
        <taxon>Apocrita</taxon>
        <taxon>Aculeata</taxon>
        <taxon>Formicoidea</taxon>
        <taxon>Formicidae</taxon>
        <taxon>Ponerinae</taxon>
        <taxon>Ponerini</taxon>
        <taxon>Dinoponera</taxon>
    </lineage>
</organism>
<evidence type="ECO:0000256" key="8">
    <source>
        <dbReference type="SAM" id="Phobius"/>
    </source>
</evidence>
<keyword evidence="5 8" id="KW-1133">Transmembrane helix</keyword>
<dbReference type="GeneID" id="106747975"/>
<feature type="transmembrane region" description="Helical" evidence="8">
    <location>
        <begin position="207"/>
        <end position="228"/>
    </location>
</feature>
<dbReference type="GO" id="GO:0005783">
    <property type="term" value="C:endoplasmic reticulum"/>
    <property type="evidence" value="ECO:0007669"/>
    <property type="project" value="TreeGrafter"/>
</dbReference>
<evidence type="ECO:0000256" key="5">
    <source>
        <dbReference type="ARBA" id="ARBA00022989"/>
    </source>
</evidence>
<gene>
    <name evidence="11" type="primary">LOC106747975</name>
</gene>
<evidence type="ECO:0000256" key="4">
    <source>
        <dbReference type="ARBA" id="ARBA00022692"/>
    </source>
</evidence>
<dbReference type="RefSeq" id="XP_014481553.1">
    <property type="nucleotide sequence ID" value="XM_014626067.1"/>
</dbReference>
<dbReference type="GO" id="GO:0016020">
    <property type="term" value="C:membrane"/>
    <property type="evidence" value="ECO:0007669"/>
    <property type="project" value="UniProtKB-SubCell"/>
</dbReference>
<dbReference type="Proteomes" id="UP000515204">
    <property type="component" value="Unplaced"/>
</dbReference>
<reference evidence="11" key="1">
    <citation type="submission" date="2025-08" db="UniProtKB">
        <authorList>
            <consortium name="RefSeq"/>
        </authorList>
    </citation>
    <scope>IDENTIFICATION</scope>
</reference>
<dbReference type="GO" id="GO:0005254">
    <property type="term" value="F:chloride channel activity"/>
    <property type="evidence" value="ECO:0007669"/>
    <property type="project" value="TreeGrafter"/>
</dbReference>
<proteinExistence type="inferred from homology"/>
<dbReference type="OrthoDB" id="5837849at2759"/>
<name>A0A6P3XUL1_DINQU</name>
<dbReference type="PANTHER" id="PTHR34093">
    <property type="entry name" value="CHLORIDE CHANNEL CLIC-LIKE PROTEIN 1"/>
    <property type="match status" value="1"/>
</dbReference>
<dbReference type="PANTHER" id="PTHR34093:SF1">
    <property type="entry name" value="CHLORIDE CHANNEL CLIC-LIKE PROTEIN 1"/>
    <property type="match status" value="1"/>
</dbReference>
<evidence type="ECO:0000256" key="6">
    <source>
        <dbReference type="ARBA" id="ARBA00023136"/>
    </source>
</evidence>
<evidence type="ECO:0000256" key="9">
    <source>
        <dbReference type="SAM" id="SignalP"/>
    </source>
</evidence>
<keyword evidence="4 8" id="KW-0812">Transmembrane</keyword>
<accession>A0A6P3XUL1</accession>
<evidence type="ECO:0000256" key="7">
    <source>
        <dbReference type="SAM" id="MobiDB-lite"/>
    </source>
</evidence>
<feature type="chain" id="PRO_5028042826" description="Chloride channel CLIC-like protein 1" evidence="9">
    <location>
        <begin position="24"/>
        <end position="443"/>
    </location>
</feature>
<keyword evidence="6 8" id="KW-0472">Membrane</keyword>
<comment type="similarity">
    <text evidence="2">Belongs to the chloride channel MCLC family.</text>
</comment>
<comment type="subcellular location">
    <subcellularLocation>
        <location evidence="1">Membrane</location>
        <topology evidence="1">Multi-pass membrane protein</topology>
    </subcellularLocation>
</comment>
<feature type="transmembrane region" description="Helical" evidence="8">
    <location>
        <begin position="181"/>
        <end position="198"/>
    </location>
</feature>
<keyword evidence="10" id="KW-1185">Reference proteome</keyword>
<protein>
    <recommendedName>
        <fullName evidence="3">Chloride channel CLIC-like protein 1</fullName>
    </recommendedName>
</protein>
<evidence type="ECO:0000256" key="3">
    <source>
        <dbReference type="ARBA" id="ARBA00015571"/>
    </source>
</evidence>
<dbReference type="KEGG" id="dqu:106747975"/>
<dbReference type="AlphaFoldDB" id="A0A6P3XUL1"/>